<feature type="compositionally biased region" description="Basic and acidic residues" evidence="1">
    <location>
        <begin position="150"/>
        <end position="170"/>
    </location>
</feature>
<keyword evidence="4" id="KW-1185">Reference proteome</keyword>
<dbReference type="SUPFAM" id="SSF81383">
    <property type="entry name" value="F-box domain"/>
    <property type="match status" value="1"/>
</dbReference>
<sequence length="170" mass="18798">MKTTITCLWDQIPTEILGRIMDQLNLLDCVRLRVVCKSWRSLVSLVHNQNKKISPPWPWLLLPHDQTGAKYLKFFDFSGAGSFYDLPLPKASSGSSLYCCGSSKAHNDALKQSRDFLEAGYCLVPADWDLCLIEEIADRLKASKSGKAASSKEKAGTEPAAETKEGACWG</sequence>
<dbReference type="InterPro" id="IPR001810">
    <property type="entry name" value="F-box_dom"/>
</dbReference>
<evidence type="ECO:0000313" key="4">
    <source>
        <dbReference type="Proteomes" id="UP000323000"/>
    </source>
</evidence>
<dbReference type="Gene3D" id="1.20.1280.50">
    <property type="match status" value="1"/>
</dbReference>
<name>A0A5C7I555_9ROSI</name>
<evidence type="ECO:0000259" key="2">
    <source>
        <dbReference type="PROSITE" id="PS50181"/>
    </source>
</evidence>
<dbReference type="InterPro" id="IPR036047">
    <property type="entry name" value="F-box-like_dom_sf"/>
</dbReference>
<dbReference type="PANTHER" id="PTHR44586">
    <property type="entry name" value="F-BOX DOMAIN CONTAINING PROTEIN, EXPRESSED"/>
    <property type="match status" value="1"/>
</dbReference>
<evidence type="ECO:0000256" key="1">
    <source>
        <dbReference type="SAM" id="MobiDB-lite"/>
    </source>
</evidence>
<dbReference type="EMBL" id="VAHF01000004">
    <property type="protein sequence ID" value="TXG64440.1"/>
    <property type="molecule type" value="Genomic_DNA"/>
</dbReference>
<organism evidence="3 4">
    <name type="scientific">Acer yangbiense</name>
    <dbReference type="NCBI Taxonomy" id="1000413"/>
    <lineage>
        <taxon>Eukaryota</taxon>
        <taxon>Viridiplantae</taxon>
        <taxon>Streptophyta</taxon>
        <taxon>Embryophyta</taxon>
        <taxon>Tracheophyta</taxon>
        <taxon>Spermatophyta</taxon>
        <taxon>Magnoliopsida</taxon>
        <taxon>eudicotyledons</taxon>
        <taxon>Gunneridae</taxon>
        <taxon>Pentapetalae</taxon>
        <taxon>rosids</taxon>
        <taxon>malvids</taxon>
        <taxon>Sapindales</taxon>
        <taxon>Sapindaceae</taxon>
        <taxon>Hippocastanoideae</taxon>
        <taxon>Acereae</taxon>
        <taxon>Acer</taxon>
    </lineage>
</organism>
<evidence type="ECO:0000313" key="3">
    <source>
        <dbReference type="EMBL" id="TXG64440.1"/>
    </source>
</evidence>
<dbReference type="CDD" id="cd09917">
    <property type="entry name" value="F-box_SF"/>
    <property type="match status" value="1"/>
</dbReference>
<proteinExistence type="predicted"/>
<dbReference type="PROSITE" id="PS50181">
    <property type="entry name" value="FBOX"/>
    <property type="match status" value="1"/>
</dbReference>
<dbReference type="SMART" id="SM00256">
    <property type="entry name" value="FBOX"/>
    <property type="match status" value="1"/>
</dbReference>
<dbReference type="OrthoDB" id="1657203at2759"/>
<accession>A0A5C7I555</accession>
<dbReference type="Pfam" id="PF00646">
    <property type="entry name" value="F-box"/>
    <property type="match status" value="1"/>
</dbReference>
<dbReference type="PANTHER" id="PTHR44586:SF25">
    <property type="entry name" value="(WILD MALAYSIAN BANANA) HYPOTHETICAL PROTEIN"/>
    <property type="match status" value="1"/>
</dbReference>
<feature type="domain" description="F-box" evidence="2">
    <location>
        <begin position="6"/>
        <end position="53"/>
    </location>
</feature>
<feature type="region of interest" description="Disordered" evidence="1">
    <location>
        <begin position="146"/>
        <end position="170"/>
    </location>
</feature>
<dbReference type="AlphaFoldDB" id="A0A5C7I555"/>
<gene>
    <name evidence="3" type="ORF">EZV62_011434</name>
</gene>
<protein>
    <recommendedName>
        <fullName evidence="2">F-box domain-containing protein</fullName>
    </recommendedName>
</protein>
<reference evidence="4" key="1">
    <citation type="journal article" date="2019" name="Gigascience">
        <title>De novo genome assembly of the endangered Acer yangbiense, a plant species with extremely small populations endemic to Yunnan Province, China.</title>
        <authorList>
            <person name="Yang J."/>
            <person name="Wariss H.M."/>
            <person name="Tao L."/>
            <person name="Zhang R."/>
            <person name="Yun Q."/>
            <person name="Hollingsworth P."/>
            <person name="Dao Z."/>
            <person name="Luo G."/>
            <person name="Guo H."/>
            <person name="Ma Y."/>
            <person name="Sun W."/>
        </authorList>
    </citation>
    <scope>NUCLEOTIDE SEQUENCE [LARGE SCALE GENOMIC DNA]</scope>
    <source>
        <strain evidence="4">cv. Malutang</strain>
    </source>
</reference>
<dbReference type="Proteomes" id="UP000323000">
    <property type="component" value="Chromosome 4"/>
</dbReference>
<comment type="caution">
    <text evidence="3">The sequence shown here is derived from an EMBL/GenBank/DDBJ whole genome shotgun (WGS) entry which is preliminary data.</text>
</comment>